<dbReference type="Proteomes" id="UP001500220">
    <property type="component" value="Unassembled WGS sequence"/>
</dbReference>
<accession>A0ABP3MM81</accession>
<dbReference type="RefSeq" id="WP_346073032.1">
    <property type="nucleotide sequence ID" value="NZ_BAAAHC010000009.1"/>
</dbReference>
<reference evidence="4" key="1">
    <citation type="journal article" date="2019" name="Int. J. Syst. Evol. Microbiol.">
        <title>The Global Catalogue of Microorganisms (GCM) 10K type strain sequencing project: providing services to taxonomists for standard genome sequencing and annotation.</title>
        <authorList>
            <consortium name="The Broad Institute Genomics Platform"/>
            <consortium name="The Broad Institute Genome Sequencing Center for Infectious Disease"/>
            <person name="Wu L."/>
            <person name="Ma J."/>
        </authorList>
    </citation>
    <scope>NUCLEOTIDE SEQUENCE [LARGE SCALE GENOMIC DNA]</scope>
    <source>
        <strain evidence="4">JCM 10664</strain>
    </source>
</reference>
<feature type="region of interest" description="Disordered" evidence="1">
    <location>
        <begin position="275"/>
        <end position="303"/>
    </location>
</feature>
<dbReference type="Pfam" id="PF00931">
    <property type="entry name" value="NB-ARC"/>
    <property type="match status" value="1"/>
</dbReference>
<gene>
    <name evidence="3" type="ORF">GCM10009545_24110</name>
</gene>
<proteinExistence type="predicted"/>
<dbReference type="Gene3D" id="3.40.50.300">
    <property type="entry name" value="P-loop containing nucleotide triphosphate hydrolases"/>
    <property type="match status" value="1"/>
</dbReference>
<dbReference type="EMBL" id="BAAAHC010000009">
    <property type="protein sequence ID" value="GAA0521192.1"/>
    <property type="molecule type" value="Genomic_DNA"/>
</dbReference>
<dbReference type="PANTHER" id="PTHR47691">
    <property type="entry name" value="REGULATOR-RELATED"/>
    <property type="match status" value="1"/>
</dbReference>
<feature type="domain" description="NB-ARC" evidence="2">
    <location>
        <begin position="61"/>
        <end position="191"/>
    </location>
</feature>
<dbReference type="InterPro" id="IPR027417">
    <property type="entry name" value="P-loop_NTPase"/>
</dbReference>
<keyword evidence="4" id="KW-1185">Reference proteome</keyword>
<dbReference type="PANTHER" id="PTHR47691:SF3">
    <property type="entry name" value="HTH-TYPE TRANSCRIPTIONAL REGULATOR RV0890C-RELATED"/>
    <property type="match status" value="1"/>
</dbReference>
<evidence type="ECO:0000256" key="1">
    <source>
        <dbReference type="SAM" id="MobiDB-lite"/>
    </source>
</evidence>
<protein>
    <recommendedName>
        <fullName evidence="2">NB-ARC domain-containing protein</fullName>
    </recommendedName>
</protein>
<sequence length="361" mass="38784">MDAWQNGNSGSVDGNLIQAGRIDQLLMQFGGHREPPVPDMLTLDPRHLGFTNRTAELHELDRLWREAEQAGAPLVVVLSGMPGIGKTLTALRWAHRMREEFPGGIFVGDLHGSDPAGARTPAEVLGTFLGRLGLSGPALPSTEEERGAAFREITAYRRILVVLDDAATAAQVRALLPSSPTSAVLVTSRRELTFLASGIRSLPLAPFEEDAAVELLTEALGNGAAAEQHALRKLSEACGRHPMALQVLATQLGDRTSISSYVDRVAPDLLRRLEVDGENPSPEPSRSATGRCRRTSSTPTGCWAATRARSSPWLRPRHCSTDGCTTQRTCCGLCAGRTSSSRRRRGGTACMRCCGSTRGRS</sequence>
<name>A0ABP3MM81_9PSEU</name>
<organism evidence="3 4">
    <name type="scientific">Saccharopolyspora thermophila</name>
    <dbReference type="NCBI Taxonomy" id="89367"/>
    <lineage>
        <taxon>Bacteria</taxon>
        <taxon>Bacillati</taxon>
        <taxon>Actinomycetota</taxon>
        <taxon>Actinomycetes</taxon>
        <taxon>Pseudonocardiales</taxon>
        <taxon>Pseudonocardiaceae</taxon>
        <taxon>Saccharopolyspora</taxon>
    </lineage>
</organism>
<evidence type="ECO:0000259" key="2">
    <source>
        <dbReference type="Pfam" id="PF00931"/>
    </source>
</evidence>
<dbReference type="InterPro" id="IPR002182">
    <property type="entry name" value="NB-ARC"/>
</dbReference>
<dbReference type="PRINTS" id="PR00364">
    <property type="entry name" value="DISEASERSIST"/>
</dbReference>
<comment type="caution">
    <text evidence="3">The sequence shown here is derived from an EMBL/GenBank/DDBJ whole genome shotgun (WGS) entry which is preliminary data.</text>
</comment>
<evidence type="ECO:0000313" key="3">
    <source>
        <dbReference type="EMBL" id="GAA0521192.1"/>
    </source>
</evidence>
<evidence type="ECO:0000313" key="4">
    <source>
        <dbReference type="Proteomes" id="UP001500220"/>
    </source>
</evidence>
<dbReference type="SUPFAM" id="SSF52540">
    <property type="entry name" value="P-loop containing nucleoside triphosphate hydrolases"/>
    <property type="match status" value="1"/>
</dbReference>